<sequence>MSPTPHPAQAIAAAAEAPLTRAQALLEAERCLYCHDAPCEQACPTHIPVPQFIRRIGDGDLRGAARAILAANPLGGLCARVCPTEELCEAVCVRNTQQGQPIAIGRLQRHAVDAAMTLPASTFFTRAPATGRSVAVVGAGPAGLACAHGLALQGHHVVVFDAREKAGGLNEYGLASYKTADDFAQREIAWLLQTGGITVRCGWKLETVAQLVELRNSFDAVFLGLGLGGTAALGVPGEELAGVADAVDFIAQLRQAPDLARLPVGRRVVVIGGGMTAIDAAVQAKLLGAEQVTIAYRRGPEAMSASQVEQHWAQTHGVVIRHHLAPQALLGQDGRVSAITLAVQQEVDGRLQPTGEVETLAADQVLKAIGQKLALPWAESAGLAIQGGRLVVDAEGRTALPGVWAGGDCVAGGRDLTVEAVEHGKQAARSIHAALIQPATQPAAQSLPCAA</sequence>
<dbReference type="Gene3D" id="3.50.50.60">
    <property type="entry name" value="FAD/NAD(P)-binding domain"/>
    <property type="match status" value="2"/>
</dbReference>
<dbReference type="SUPFAM" id="SSF46548">
    <property type="entry name" value="alpha-helical ferredoxin"/>
    <property type="match status" value="1"/>
</dbReference>
<dbReference type="InterPro" id="IPR023753">
    <property type="entry name" value="FAD/NAD-binding_dom"/>
</dbReference>
<dbReference type="InterPro" id="IPR009051">
    <property type="entry name" value="Helical_ferredxn"/>
</dbReference>
<dbReference type="SUPFAM" id="SSF51971">
    <property type="entry name" value="Nucleotide-binding domain"/>
    <property type="match status" value="1"/>
</dbReference>
<dbReference type="InterPro" id="IPR028261">
    <property type="entry name" value="DPD_II"/>
</dbReference>
<name>A0A643FA71_IDEDE</name>
<reference evidence="2 3" key="1">
    <citation type="submission" date="2019-09" db="EMBL/GenBank/DDBJ databases">
        <title>Draft genome sequences of 48 bacterial type strains from the CCUG.</title>
        <authorList>
            <person name="Tunovic T."/>
            <person name="Pineiro-Iglesias B."/>
            <person name="Unosson C."/>
            <person name="Inganas E."/>
            <person name="Ohlen M."/>
            <person name="Cardew S."/>
            <person name="Jensie-Markopoulos S."/>
            <person name="Salva-Serra F."/>
            <person name="Jaen-Luchoro D."/>
            <person name="Karlsson R."/>
            <person name="Svensson-Stadler L."/>
            <person name="Chun J."/>
            <person name="Moore E."/>
        </authorList>
    </citation>
    <scope>NUCLEOTIDE SEQUENCE [LARGE SCALE GENOMIC DNA]</scope>
    <source>
        <strain evidence="2 3">CCUG 30977</strain>
    </source>
</reference>
<dbReference type="InterPro" id="IPR036188">
    <property type="entry name" value="FAD/NAD-bd_sf"/>
</dbReference>
<evidence type="ECO:0000259" key="1">
    <source>
        <dbReference type="PROSITE" id="PS51379"/>
    </source>
</evidence>
<comment type="caution">
    <text evidence="2">The sequence shown here is derived from an EMBL/GenBank/DDBJ whole genome shotgun (WGS) entry which is preliminary data.</text>
</comment>
<dbReference type="AlphaFoldDB" id="A0A643FA71"/>
<dbReference type="Pfam" id="PF14691">
    <property type="entry name" value="Fer4_20"/>
    <property type="match status" value="1"/>
</dbReference>
<dbReference type="PRINTS" id="PR00419">
    <property type="entry name" value="ADXRDTASE"/>
</dbReference>
<dbReference type="Gene3D" id="1.10.1060.10">
    <property type="entry name" value="Alpha-helical ferredoxin"/>
    <property type="match status" value="1"/>
</dbReference>
<keyword evidence="3" id="KW-1185">Reference proteome</keyword>
<evidence type="ECO:0000313" key="3">
    <source>
        <dbReference type="Proteomes" id="UP000430120"/>
    </source>
</evidence>
<dbReference type="InterPro" id="IPR017896">
    <property type="entry name" value="4Fe4S_Fe-S-bd"/>
</dbReference>
<dbReference type="Proteomes" id="UP000430120">
    <property type="component" value="Unassembled WGS sequence"/>
</dbReference>
<dbReference type="GO" id="GO:0051536">
    <property type="term" value="F:iron-sulfur cluster binding"/>
    <property type="evidence" value="ECO:0007669"/>
    <property type="project" value="InterPro"/>
</dbReference>
<feature type="domain" description="4Fe-4S ferredoxin-type" evidence="1">
    <location>
        <begin position="22"/>
        <end position="53"/>
    </location>
</feature>
<proteinExistence type="predicted"/>
<dbReference type="PROSITE" id="PS51379">
    <property type="entry name" value="4FE4S_FER_2"/>
    <property type="match status" value="1"/>
</dbReference>
<dbReference type="Pfam" id="PF07992">
    <property type="entry name" value="Pyr_redox_2"/>
    <property type="match status" value="1"/>
</dbReference>
<organism evidence="2 3">
    <name type="scientific">Ideonella dechloratans</name>
    <dbReference type="NCBI Taxonomy" id="36863"/>
    <lineage>
        <taxon>Bacteria</taxon>
        <taxon>Pseudomonadati</taxon>
        <taxon>Pseudomonadota</taxon>
        <taxon>Betaproteobacteria</taxon>
        <taxon>Burkholderiales</taxon>
        <taxon>Sphaerotilaceae</taxon>
        <taxon>Ideonella</taxon>
    </lineage>
</organism>
<dbReference type="OrthoDB" id="9803192at2"/>
<dbReference type="RefSeq" id="WP_151124694.1">
    <property type="nucleotide sequence ID" value="NZ_CP088081.1"/>
</dbReference>
<dbReference type="EMBL" id="VZPB01000033">
    <property type="protein sequence ID" value="KAB0579991.1"/>
    <property type="molecule type" value="Genomic_DNA"/>
</dbReference>
<dbReference type="PANTHER" id="PTHR42783:SF3">
    <property type="entry name" value="GLUTAMATE SYNTHASE [NADPH] SMALL CHAIN-RELATED"/>
    <property type="match status" value="1"/>
</dbReference>
<dbReference type="GO" id="GO:0016491">
    <property type="term" value="F:oxidoreductase activity"/>
    <property type="evidence" value="ECO:0007669"/>
    <property type="project" value="InterPro"/>
</dbReference>
<accession>A0A643FA71</accession>
<gene>
    <name evidence="2" type="ORF">F7Q92_13725</name>
</gene>
<protein>
    <submittedName>
        <fullName evidence="2">NAD(P)-dependent oxidoreductase</fullName>
    </submittedName>
</protein>
<evidence type="ECO:0000313" key="2">
    <source>
        <dbReference type="EMBL" id="KAB0579991.1"/>
    </source>
</evidence>
<dbReference type="PANTHER" id="PTHR42783">
    <property type="entry name" value="GLUTAMATE SYNTHASE [NADPH] SMALL CHAIN"/>
    <property type="match status" value="1"/>
</dbReference>